<keyword evidence="2" id="KW-1185">Reference proteome</keyword>
<name>A0A2A4G3K0_9FLAO</name>
<dbReference type="EMBL" id="NBWU01000008">
    <property type="protein sequence ID" value="PCE62540.1"/>
    <property type="molecule type" value="Genomic_DNA"/>
</dbReference>
<dbReference type="AlphaFoldDB" id="A0A2A4G3K0"/>
<comment type="caution">
    <text evidence="1">The sequence shown here is derived from an EMBL/GenBank/DDBJ whole genome shotgun (WGS) entry which is preliminary data.</text>
</comment>
<gene>
    <name evidence="1" type="ORF">B7P33_18050</name>
</gene>
<organism evidence="1 2">
    <name type="scientific">Sediminicola luteus</name>
    <dbReference type="NCBI Taxonomy" id="319238"/>
    <lineage>
        <taxon>Bacteria</taxon>
        <taxon>Pseudomonadati</taxon>
        <taxon>Bacteroidota</taxon>
        <taxon>Flavobacteriia</taxon>
        <taxon>Flavobacteriales</taxon>
        <taxon>Flavobacteriaceae</taxon>
        <taxon>Sediminicola</taxon>
    </lineage>
</organism>
<reference evidence="1 2" key="1">
    <citation type="submission" date="2017-04" db="EMBL/GenBank/DDBJ databases">
        <title>A new member of the family Flavobacteriaceae isolated from ascidians.</title>
        <authorList>
            <person name="Chen L."/>
        </authorList>
    </citation>
    <scope>NUCLEOTIDE SEQUENCE [LARGE SCALE GENOMIC DNA]</scope>
    <source>
        <strain evidence="1 2">HQA918</strain>
    </source>
</reference>
<evidence type="ECO:0000313" key="2">
    <source>
        <dbReference type="Proteomes" id="UP000219559"/>
    </source>
</evidence>
<evidence type="ECO:0000313" key="1">
    <source>
        <dbReference type="EMBL" id="PCE62540.1"/>
    </source>
</evidence>
<dbReference type="RefSeq" id="WP_097443627.1">
    <property type="nucleotide sequence ID" value="NZ_NBWU01000008.1"/>
</dbReference>
<sequence>MGYNISGLAINQNMHGRIYELATHLGFKLSAPRPIDFKSAADNNRQANECDVYFGKQGTILFLDMERYAETCALPHVNTLCFALSETQKAYHLNYCEDGKELRAVLEINGKRLQDSGKRLAKEKETDELYDIICHQIETLIGQRVQDIDPTDKAVRFQLDTIENRLPLVSSDETLPIDENRKWWEFWKMEQKA</sequence>
<dbReference type="Proteomes" id="UP000219559">
    <property type="component" value="Unassembled WGS sequence"/>
</dbReference>
<proteinExistence type="predicted"/>
<protein>
    <submittedName>
        <fullName evidence="1">Uncharacterized protein</fullName>
    </submittedName>
</protein>
<accession>A0A2A4G3K0</accession>
<dbReference type="OrthoDB" id="6705767at2"/>